<proteinExistence type="predicted"/>
<dbReference type="Proteomes" id="UP000000763">
    <property type="component" value="Chromosome 7"/>
</dbReference>
<evidence type="ECO:0000313" key="3">
    <source>
        <dbReference type="Proteomes" id="UP000000763"/>
    </source>
</evidence>
<feature type="region of interest" description="Disordered" evidence="1">
    <location>
        <begin position="1"/>
        <end position="28"/>
    </location>
</feature>
<evidence type="ECO:0000313" key="2">
    <source>
        <dbReference type="EMBL" id="BAC84893.1"/>
    </source>
</evidence>
<reference evidence="3" key="1">
    <citation type="journal article" date="2005" name="Nature">
        <title>The map-based sequence of the rice genome.</title>
        <authorList>
            <consortium name="International rice genome sequencing project (IRGSP)"/>
            <person name="Matsumoto T."/>
            <person name="Wu J."/>
            <person name="Kanamori H."/>
            <person name="Katayose Y."/>
            <person name="Fujisawa M."/>
            <person name="Namiki N."/>
            <person name="Mizuno H."/>
            <person name="Yamamoto K."/>
            <person name="Antonio B.A."/>
            <person name="Baba T."/>
            <person name="Sakata K."/>
            <person name="Nagamura Y."/>
            <person name="Aoki H."/>
            <person name="Arikawa K."/>
            <person name="Arita K."/>
            <person name="Bito T."/>
            <person name="Chiden Y."/>
            <person name="Fujitsuka N."/>
            <person name="Fukunaka R."/>
            <person name="Hamada M."/>
            <person name="Harada C."/>
            <person name="Hayashi A."/>
            <person name="Hijishita S."/>
            <person name="Honda M."/>
            <person name="Hosokawa S."/>
            <person name="Ichikawa Y."/>
            <person name="Idonuma A."/>
            <person name="Iijima M."/>
            <person name="Ikeda M."/>
            <person name="Ikeno M."/>
            <person name="Ito K."/>
            <person name="Ito S."/>
            <person name="Ito T."/>
            <person name="Ito Y."/>
            <person name="Ito Y."/>
            <person name="Iwabuchi A."/>
            <person name="Kamiya K."/>
            <person name="Karasawa W."/>
            <person name="Kurita K."/>
            <person name="Katagiri S."/>
            <person name="Kikuta A."/>
            <person name="Kobayashi H."/>
            <person name="Kobayashi N."/>
            <person name="Machita K."/>
            <person name="Maehara T."/>
            <person name="Masukawa M."/>
            <person name="Mizubayashi T."/>
            <person name="Mukai Y."/>
            <person name="Nagasaki H."/>
            <person name="Nagata Y."/>
            <person name="Naito S."/>
            <person name="Nakashima M."/>
            <person name="Nakama Y."/>
            <person name="Nakamichi Y."/>
            <person name="Nakamura M."/>
            <person name="Meguro A."/>
            <person name="Negishi M."/>
            <person name="Ohta I."/>
            <person name="Ohta T."/>
            <person name="Okamoto M."/>
            <person name="Ono N."/>
            <person name="Saji S."/>
            <person name="Sakaguchi M."/>
            <person name="Sakai K."/>
            <person name="Shibata M."/>
            <person name="Shimokawa T."/>
            <person name="Song J."/>
            <person name="Takazaki Y."/>
            <person name="Terasawa K."/>
            <person name="Tsugane M."/>
            <person name="Tsuji K."/>
            <person name="Ueda S."/>
            <person name="Waki K."/>
            <person name="Yamagata H."/>
            <person name="Yamamoto M."/>
            <person name="Yamamoto S."/>
            <person name="Yamane H."/>
            <person name="Yoshiki S."/>
            <person name="Yoshihara R."/>
            <person name="Yukawa K."/>
            <person name="Zhong H."/>
            <person name="Yano M."/>
            <person name="Yuan Q."/>
            <person name="Ouyang S."/>
            <person name="Liu J."/>
            <person name="Jones K.M."/>
            <person name="Gansberger K."/>
            <person name="Moffat K."/>
            <person name="Hill J."/>
            <person name="Bera J."/>
            <person name="Fadrosh D."/>
            <person name="Jin S."/>
            <person name="Johri S."/>
            <person name="Kim M."/>
            <person name="Overton L."/>
            <person name="Reardon M."/>
            <person name="Tsitrin T."/>
            <person name="Vuong H."/>
            <person name="Weaver B."/>
            <person name="Ciecko A."/>
            <person name="Tallon L."/>
            <person name="Jackson J."/>
            <person name="Pai G."/>
            <person name="Aken S.V."/>
            <person name="Utterback T."/>
            <person name="Reidmuller S."/>
            <person name="Feldblyum T."/>
            <person name="Hsiao J."/>
            <person name="Zismann V."/>
            <person name="Iobst S."/>
            <person name="de Vazeille A.R."/>
            <person name="Buell C.R."/>
            <person name="Ying K."/>
            <person name="Li Y."/>
            <person name="Lu T."/>
            <person name="Huang Y."/>
            <person name="Zhao Q."/>
            <person name="Feng Q."/>
            <person name="Zhang L."/>
            <person name="Zhu J."/>
            <person name="Weng Q."/>
            <person name="Mu J."/>
            <person name="Lu Y."/>
            <person name="Fan D."/>
            <person name="Liu Y."/>
            <person name="Guan J."/>
            <person name="Zhang Y."/>
            <person name="Yu S."/>
            <person name="Liu X."/>
            <person name="Zhang Y."/>
            <person name="Hong G."/>
            <person name="Han B."/>
            <person name="Choisne N."/>
            <person name="Demange N."/>
            <person name="Orjeda G."/>
            <person name="Samain S."/>
            <person name="Cattolico L."/>
            <person name="Pelletier E."/>
            <person name="Couloux A."/>
            <person name="Segurens B."/>
            <person name="Wincker P."/>
            <person name="D'Hont A."/>
            <person name="Scarpelli C."/>
            <person name="Weissenbach J."/>
            <person name="Salanoubat M."/>
            <person name="Quetier F."/>
            <person name="Yu Y."/>
            <person name="Kim H.R."/>
            <person name="Rambo T."/>
            <person name="Currie J."/>
            <person name="Collura K."/>
            <person name="Luo M."/>
            <person name="Yang T."/>
            <person name="Ammiraju J.S.S."/>
            <person name="Engler F."/>
            <person name="Soderlund C."/>
            <person name="Wing R.A."/>
            <person name="Palmer L.E."/>
            <person name="de la Bastide M."/>
            <person name="Spiegel L."/>
            <person name="Nascimento L."/>
            <person name="Zutavern T."/>
            <person name="O'Shaughnessy A."/>
            <person name="Dike S."/>
            <person name="Dedhia N."/>
            <person name="Preston R."/>
            <person name="Balija V."/>
            <person name="McCombie W.R."/>
            <person name="Chow T."/>
            <person name="Chen H."/>
            <person name="Chung M."/>
            <person name="Chen C."/>
            <person name="Shaw J."/>
            <person name="Wu H."/>
            <person name="Hsiao K."/>
            <person name="Chao Y."/>
            <person name="Chu M."/>
            <person name="Cheng C."/>
            <person name="Hour A."/>
            <person name="Lee P."/>
            <person name="Lin S."/>
            <person name="Lin Y."/>
            <person name="Liou J."/>
            <person name="Liu S."/>
            <person name="Hsing Y."/>
            <person name="Raghuvanshi S."/>
            <person name="Mohanty A."/>
            <person name="Bharti A.K."/>
            <person name="Gaur A."/>
            <person name="Gupta V."/>
            <person name="Kumar D."/>
            <person name="Ravi V."/>
            <person name="Vij S."/>
            <person name="Kapur A."/>
            <person name="Khurana P."/>
            <person name="Khurana P."/>
            <person name="Khurana J.P."/>
            <person name="Tyagi A.K."/>
            <person name="Gaikwad K."/>
            <person name="Singh A."/>
            <person name="Dalal V."/>
            <person name="Srivastava S."/>
            <person name="Dixit A."/>
            <person name="Pal A.K."/>
            <person name="Ghazi I.A."/>
            <person name="Yadav M."/>
            <person name="Pandit A."/>
            <person name="Bhargava A."/>
            <person name="Sureshbabu K."/>
            <person name="Batra K."/>
            <person name="Sharma T.R."/>
            <person name="Mohapatra T."/>
            <person name="Singh N.K."/>
            <person name="Messing J."/>
            <person name="Nelson A.B."/>
            <person name="Fuks G."/>
            <person name="Kavchok S."/>
            <person name="Keizer G."/>
            <person name="Linton E."/>
            <person name="Llaca V."/>
            <person name="Song R."/>
            <person name="Tanyolac B."/>
            <person name="Young S."/>
            <person name="Ho-Il K."/>
            <person name="Hahn J.H."/>
            <person name="Sangsakoo G."/>
            <person name="Vanavichit A."/>
            <person name="de Mattos Luiz.A.T."/>
            <person name="Zimmer P.D."/>
            <person name="Malone G."/>
            <person name="Dellagostin O."/>
            <person name="de Oliveira A.C."/>
            <person name="Bevan M."/>
            <person name="Bancroft I."/>
            <person name="Minx P."/>
            <person name="Cordum H."/>
            <person name="Wilson R."/>
            <person name="Cheng Z."/>
            <person name="Jin W."/>
            <person name="Jiang J."/>
            <person name="Leong S.A."/>
            <person name="Iwama H."/>
            <person name="Gojobori T."/>
            <person name="Itoh T."/>
            <person name="Niimura Y."/>
            <person name="Fujii Y."/>
            <person name="Habara T."/>
            <person name="Sakai H."/>
            <person name="Sato Y."/>
            <person name="Wilson G."/>
            <person name="Kumar K."/>
            <person name="McCouch S."/>
            <person name="Juretic N."/>
            <person name="Hoen D."/>
            <person name="Wright S."/>
            <person name="Bruskiewich R."/>
            <person name="Bureau T."/>
            <person name="Miyao A."/>
            <person name="Hirochika H."/>
            <person name="Nishikawa T."/>
            <person name="Kadowaki K."/>
            <person name="Sugiura M."/>
            <person name="Burr B."/>
            <person name="Sasaki T."/>
        </authorList>
    </citation>
    <scope>NUCLEOTIDE SEQUENCE [LARGE SCALE GENOMIC DNA]</scope>
    <source>
        <strain evidence="3">cv. Nipponbare</strain>
    </source>
</reference>
<dbReference type="AlphaFoldDB" id="Q6YS80"/>
<organism evidence="2 3">
    <name type="scientific">Oryza sativa subsp. japonica</name>
    <name type="common">Rice</name>
    <dbReference type="NCBI Taxonomy" id="39947"/>
    <lineage>
        <taxon>Eukaryota</taxon>
        <taxon>Viridiplantae</taxon>
        <taxon>Streptophyta</taxon>
        <taxon>Embryophyta</taxon>
        <taxon>Tracheophyta</taxon>
        <taxon>Spermatophyta</taxon>
        <taxon>Magnoliopsida</taxon>
        <taxon>Liliopsida</taxon>
        <taxon>Poales</taxon>
        <taxon>Poaceae</taxon>
        <taxon>BOP clade</taxon>
        <taxon>Oryzoideae</taxon>
        <taxon>Oryzeae</taxon>
        <taxon>Oryzinae</taxon>
        <taxon>Oryza</taxon>
        <taxon>Oryza sativa</taxon>
    </lineage>
</organism>
<reference evidence="3" key="2">
    <citation type="journal article" date="2008" name="Nucleic Acids Res.">
        <title>The rice annotation project database (RAP-DB): 2008 update.</title>
        <authorList>
            <consortium name="The rice annotation project (RAP)"/>
        </authorList>
    </citation>
    <scope>GENOME REANNOTATION</scope>
    <source>
        <strain evidence="3">cv. Nipponbare</strain>
    </source>
</reference>
<accession>Q6YS80</accession>
<protein>
    <submittedName>
        <fullName evidence="2">Uncharacterized protein</fullName>
    </submittedName>
</protein>
<feature type="region of interest" description="Disordered" evidence="1">
    <location>
        <begin position="40"/>
        <end position="83"/>
    </location>
</feature>
<feature type="compositionally biased region" description="Basic and acidic residues" evidence="1">
    <location>
        <begin position="1"/>
        <end position="22"/>
    </location>
</feature>
<gene>
    <name evidence="2" type="primary">B1272H04.15</name>
</gene>
<dbReference type="EMBL" id="AP006479">
    <property type="protein sequence ID" value="BAC84893.1"/>
    <property type="molecule type" value="Genomic_DNA"/>
</dbReference>
<feature type="compositionally biased region" description="Basic residues" evidence="1">
    <location>
        <begin position="53"/>
        <end position="62"/>
    </location>
</feature>
<name>Q6YS80_ORYSJ</name>
<evidence type="ECO:0000256" key="1">
    <source>
        <dbReference type="SAM" id="MobiDB-lite"/>
    </source>
</evidence>
<sequence>MARLGGREETPGGLNRRPEARKGAGAHQYAMGVGFQRLPAARKVRSSVSSSLRNRRRRRRTARRSETAARGGQRRQTRQWPRVRGGGVVTVAIWGSKTDNRMEHGTAMPMVVSVRLRCG</sequence>